<evidence type="ECO:0000256" key="13">
    <source>
        <dbReference type="ARBA" id="ARBA00034808"/>
    </source>
</evidence>
<keyword evidence="7" id="KW-0269">Exonuclease</keyword>
<evidence type="ECO:0000259" key="17">
    <source>
        <dbReference type="PROSITE" id="PS51217"/>
    </source>
</evidence>
<evidence type="ECO:0000256" key="9">
    <source>
        <dbReference type="ARBA" id="ARBA00023125"/>
    </source>
</evidence>
<dbReference type="RefSeq" id="WP_013416701.1">
    <property type="nucleotide sequence ID" value="NC_014659.1"/>
</dbReference>
<keyword evidence="10" id="KW-0234">DNA repair</keyword>
<comment type="similarity">
    <text evidence="1">Belongs to the helicase family. UvrD subfamily.</text>
</comment>
<dbReference type="GO" id="GO:0043138">
    <property type="term" value="F:3'-5' DNA helicase activity"/>
    <property type="evidence" value="ECO:0007669"/>
    <property type="project" value="UniProtKB-EC"/>
</dbReference>
<evidence type="ECO:0000256" key="6">
    <source>
        <dbReference type="ARBA" id="ARBA00022806"/>
    </source>
</evidence>
<evidence type="ECO:0000256" key="4">
    <source>
        <dbReference type="ARBA" id="ARBA00022763"/>
    </source>
</evidence>
<dbReference type="PANTHER" id="PTHR11070">
    <property type="entry name" value="UVRD / RECB / PCRA DNA HELICASE FAMILY MEMBER"/>
    <property type="match status" value="1"/>
</dbReference>
<dbReference type="GO" id="GO:0000725">
    <property type="term" value="P:recombinational repair"/>
    <property type="evidence" value="ECO:0007669"/>
    <property type="project" value="TreeGrafter"/>
</dbReference>
<evidence type="ECO:0000256" key="5">
    <source>
        <dbReference type="ARBA" id="ARBA00022801"/>
    </source>
</evidence>
<dbReference type="Proteomes" id="UP001154400">
    <property type="component" value="Chromosome"/>
</dbReference>
<evidence type="ECO:0000256" key="15">
    <source>
        <dbReference type="PROSITE-ProRule" id="PRU00560"/>
    </source>
</evidence>
<evidence type="ECO:0000313" key="19">
    <source>
        <dbReference type="Proteomes" id="UP000006892"/>
    </source>
</evidence>
<dbReference type="Gene3D" id="1.10.486.10">
    <property type="entry name" value="PCRA, domain 4"/>
    <property type="match status" value="1"/>
</dbReference>
<keyword evidence="11" id="KW-0413">Isomerase</keyword>
<dbReference type="SUPFAM" id="SSF52540">
    <property type="entry name" value="P-loop containing nucleoside triphosphate hydrolases"/>
    <property type="match status" value="1"/>
</dbReference>
<evidence type="ECO:0000313" key="18">
    <source>
        <dbReference type="EMBL" id="CBH49274.1"/>
    </source>
</evidence>
<evidence type="ECO:0000256" key="14">
    <source>
        <dbReference type="ARBA" id="ARBA00048988"/>
    </source>
</evidence>
<evidence type="ECO:0000256" key="7">
    <source>
        <dbReference type="ARBA" id="ARBA00022839"/>
    </source>
</evidence>
<accession>A0A3S5Y9P5</accession>
<dbReference type="GO" id="GO:0003677">
    <property type="term" value="F:DNA binding"/>
    <property type="evidence" value="ECO:0007669"/>
    <property type="project" value="UniProtKB-KW"/>
</dbReference>
<dbReference type="PANTHER" id="PTHR11070:SF59">
    <property type="entry name" value="DNA 3'-5' HELICASE"/>
    <property type="match status" value="1"/>
</dbReference>
<evidence type="ECO:0000259" key="16">
    <source>
        <dbReference type="PROSITE" id="PS51198"/>
    </source>
</evidence>
<dbReference type="Gene3D" id="3.40.50.300">
    <property type="entry name" value="P-loop containing nucleotide triphosphate hydrolases"/>
    <property type="match status" value="2"/>
</dbReference>
<name>A0A3S5Y9P5_RHOH1</name>
<gene>
    <name evidence="18" type="ordered locus">REQ_32760</name>
</gene>
<keyword evidence="4" id="KW-0227">DNA damage</keyword>
<dbReference type="InterPro" id="IPR014016">
    <property type="entry name" value="UvrD-like_ATP-bd"/>
</dbReference>
<sequence>MSETGARTRQTAPTARLVGRRGSTLSLRTWSADPARVLTGAPPGRGWHPWQILGGPGTGKTTLLVDAAVARIVAGEDPESVLVLTQSRRAATAIREQITERLLAAEHDPESPGVQPRATREPLVRTVHSYAFAVLRLQAAAHGNPPPRLITGAEQDAVLRELLRGDIADGGGMWPERLRPALGMTGFAVELRNLMLRANERGLGPEDLIDLGYAHDKAEWVAAGRFAAHYEQGMLLRGAVGMEAPEATAPALDAAELISAALTAFATDRDLLRRERARVRHLLVDDAQHLDPQAAQLVRLIGTGTASTAIAGDPDQAIFAFRGADPRFLTGLADRGDPAQVILDTNFRAAPAVARVAGRIAGLLPGNPPHRGAAVPVTEDDTDGRAVVRVLSTPAKEAALVADTLRRAHLIDGVPWSEMAIVARSVPRVLPPLRRALLSAGVPVTTAASELPLAKQHGVAGLLSVMRALVGGEFTGEDAIALLSGPIGGAEPVSLRRLRRGLRRVELASGGDRDSAELLRALIVDGPDADGVAHLLPGLTDVESLSLRRVLKVLRRARVPLQRGRGIEEVLWAAWQATGLERRWAAASAFGGPIGAQADRDLDAVVALFDAAANYVDRLPRAQLSGFVDYLVEQAIPGPAPMRAVASQETVTVLSAHSAAGRQWRVVVVLGVQEGLWPSLGARGTLLGTEELIEITSGLGEVDKTLSRTAPLLAEERRLFLVACSRARDSLLVTAVDSSSGDTELVRSRFVDDLLRGADDLDVDEVAPVTDDTPRVLALPALVAELRSVVCDPDVAVADPERQQRAAHQLARLAEAGVRGAHPDQWYGTSAPSSDVGLWDPEDGPVPLSPSTIELIANCPLRWMLERHGGSDGDNTHAIAGTLVHTLVQALAGHIPPDQVDHALETAWDSVDLGSEWFSRRELERTRGMLDNFADWLRGTRSELTEIGVEVAVDGVLEPRTEGEATVRIRGRIDRLERDSDGRPVVIDVKTAKAAVTKEQAEQHAQLAAYQVAAARGLIDGVPASQPGGARLVFVAKPHKKEGSTQRIQSALDDDGVALWENVIHDAAAATRGPTFLARINDGCRHCPVLSSCPAHDEGRQVTSE</sequence>
<dbReference type="EMBL" id="FN563149">
    <property type="protein sequence ID" value="CBH49274.1"/>
    <property type="molecule type" value="Genomic_DNA"/>
</dbReference>
<evidence type="ECO:0000256" key="2">
    <source>
        <dbReference type="ARBA" id="ARBA00022722"/>
    </source>
</evidence>
<dbReference type="GO" id="GO:0033202">
    <property type="term" value="C:DNA helicase complex"/>
    <property type="evidence" value="ECO:0007669"/>
    <property type="project" value="TreeGrafter"/>
</dbReference>
<feature type="domain" description="UvrD-like helicase C-terminal" evidence="17">
    <location>
        <begin position="355"/>
        <end position="661"/>
    </location>
</feature>
<feature type="binding site" evidence="15">
    <location>
        <begin position="54"/>
        <end position="61"/>
    </location>
    <ligand>
        <name>ATP</name>
        <dbReference type="ChEBI" id="CHEBI:30616"/>
    </ligand>
</feature>
<dbReference type="Pfam" id="PF13361">
    <property type="entry name" value="UvrD_C"/>
    <property type="match status" value="1"/>
</dbReference>
<evidence type="ECO:0000256" key="10">
    <source>
        <dbReference type="ARBA" id="ARBA00023204"/>
    </source>
</evidence>
<dbReference type="GO" id="GO:0005524">
    <property type="term" value="F:ATP binding"/>
    <property type="evidence" value="ECO:0007669"/>
    <property type="project" value="UniProtKB-UniRule"/>
</dbReference>
<evidence type="ECO:0000256" key="1">
    <source>
        <dbReference type="ARBA" id="ARBA00009922"/>
    </source>
</evidence>
<dbReference type="GO" id="GO:0005829">
    <property type="term" value="C:cytosol"/>
    <property type="evidence" value="ECO:0007669"/>
    <property type="project" value="TreeGrafter"/>
</dbReference>
<keyword evidence="3 15" id="KW-0547">Nucleotide-binding</keyword>
<evidence type="ECO:0000256" key="3">
    <source>
        <dbReference type="ARBA" id="ARBA00022741"/>
    </source>
</evidence>
<dbReference type="InterPro" id="IPR000212">
    <property type="entry name" value="DNA_helicase_UvrD/REP"/>
</dbReference>
<keyword evidence="9" id="KW-0238">DNA-binding</keyword>
<keyword evidence="5 15" id="KW-0378">Hydrolase</keyword>
<evidence type="ECO:0000256" key="8">
    <source>
        <dbReference type="ARBA" id="ARBA00022840"/>
    </source>
</evidence>
<dbReference type="Pfam" id="PF00580">
    <property type="entry name" value="UvrD-helicase"/>
    <property type="match status" value="1"/>
</dbReference>
<reference evidence="18" key="1">
    <citation type="journal article" date="2010" name="PLoS Genet.">
        <title>The genome of a pathogenic rhodococcus: cooptive virulence underpinned by key gene acquisitions.</title>
        <authorList>
            <person name="Letek M."/>
            <person name="Gonzalez P."/>
            <person name="Macarthur I."/>
            <person name="Rodriguez H."/>
            <person name="Freeman T.C."/>
            <person name="Valero-Rello A."/>
            <person name="Blanco M."/>
            <person name="Buckley T."/>
            <person name="Cherevach I."/>
            <person name="Fahey R."/>
            <person name="Hapeshi A."/>
            <person name="Holdstock J."/>
            <person name="Leadon D."/>
            <person name="Navas J."/>
            <person name="Ocampo A."/>
            <person name="Quail M.A."/>
            <person name="Sanders M."/>
            <person name="Scortti M.M."/>
            <person name="Prescott J.F."/>
            <person name="Fogarty U."/>
            <person name="Meijer W.G."/>
            <person name="Parkhill J."/>
            <person name="Bentley S.D."/>
            <person name="Vazquez-Boland J.A."/>
        </authorList>
    </citation>
    <scope>NUCLEOTIDE SEQUENCE [LARGE SCALE GENOMIC DNA]</scope>
    <source>
        <strain evidence="18 19">103S</strain>
    </source>
</reference>
<dbReference type="InterPro" id="IPR027417">
    <property type="entry name" value="P-loop_NTPase"/>
</dbReference>
<dbReference type="GO" id="GO:0004527">
    <property type="term" value="F:exonuclease activity"/>
    <property type="evidence" value="ECO:0007669"/>
    <property type="project" value="UniProtKB-KW"/>
</dbReference>
<evidence type="ECO:0000256" key="12">
    <source>
        <dbReference type="ARBA" id="ARBA00034617"/>
    </source>
</evidence>
<dbReference type="Pfam" id="PF12705">
    <property type="entry name" value="PDDEXK_1"/>
    <property type="match status" value="1"/>
</dbReference>
<feature type="domain" description="UvrD-like helicase ATP-binding" evidence="16">
    <location>
        <begin position="33"/>
        <end position="350"/>
    </location>
</feature>
<keyword evidence="2" id="KW-0540">Nuclease</keyword>
<comment type="catalytic activity">
    <reaction evidence="12">
        <text>Couples ATP hydrolysis with the unwinding of duplex DNA by translocating in the 3'-5' direction.</text>
        <dbReference type="EC" id="5.6.2.4"/>
    </reaction>
</comment>
<dbReference type="PROSITE" id="PS51198">
    <property type="entry name" value="UVRD_HELICASE_ATP_BIND"/>
    <property type="match status" value="1"/>
</dbReference>
<proteinExistence type="inferred from homology"/>
<dbReference type="Gene3D" id="3.90.320.10">
    <property type="match status" value="1"/>
</dbReference>
<dbReference type="KEGG" id="req:REQ_32760"/>
<keyword evidence="8 15" id="KW-0067">ATP-binding</keyword>
<keyword evidence="6 15" id="KW-0347">Helicase</keyword>
<dbReference type="Gene3D" id="1.10.10.160">
    <property type="match status" value="1"/>
</dbReference>
<dbReference type="EC" id="5.6.2.4" evidence="13"/>
<dbReference type="InterPro" id="IPR011604">
    <property type="entry name" value="PDDEXK-like_dom_sf"/>
</dbReference>
<evidence type="ECO:0000256" key="11">
    <source>
        <dbReference type="ARBA" id="ARBA00023235"/>
    </source>
</evidence>
<dbReference type="AlphaFoldDB" id="A0A3S5Y9P5"/>
<dbReference type="InterPro" id="IPR013986">
    <property type="entry name" value="DExx_box_DNA_helicase_dom_sf"/>
</dbReference>
<dbReference type="InterPro" id="IPR038726">
    <property type="entry name" value="PDDEXK_AddAB-type"/>
</dbReference>
<dbReference type="InterPro" id="IPR014017">
    <property type="entry name" value="DNA_helicase_UvrD-like_C"/>
</dbReference>
<dbReference type="PROSITE" id="PS51217">
    <property type="entry name" value="UVRD_HELICASE_CTER"/>
    <property type="match status" value="1"/>
</dbReference>
<comment type="catalytic activity">
    <reaction evidence="14">
        <text>ATP + H2O = ADP + phosphate + H(+)</text>
        <dbReference type="Rhea" id="RHEA:13065"/>
        <dbReference type="ChEBI" id="CHEBI:15377"/>
        <dbReference type="ChEBI" id="CHEBI:15378"/>
        <dbReference type="ChEBI" id="CHEBI:30616"/>
        <dbReference type="ChEBI" id="CHEBI:43474"/>
        <dbReference type="ChEBI" id="CHEBI:456216"/>
        <dbReference type="EC" id="5.6.2.4"/>
    </reaction>
</comment>
<organism evidence="18">
    <name type="scientific">Rhodococcus hoagii (strain 103S)</name>
    <name type="common">Rhodococcus equi</name>
    <dbReference type="NCBI Taxonomy" id="685727"/>
    <lineage>
        <taxon>Bacteria</taxon>
        <taxon>Bacillati</taxon>
        <taxon>Actinomycetota</taxon>
        <taxon>Actinomycetes</taxon>
        <taxon>Mycobacteriales</taxon>
        <taxon>Nocardiaceae</taxon>
        <taxon>Prescottella</taxon>
    </lineage>
</organism>
<protein>
    <recommendedName>
        <fullName evidence="13">DNA 3'-5' helicase</fullName>
        <ecNumber evidence="13">5.6.2.4</ecNumber>
    </recommendedName>
</protein>